<evidence type="ECO:0000313" key="4">
    <source>
        <dbReference type="Proteomes" id="UP000076848"/>
    </source>
</evidence>
<sequence length="429" mass="45736">MGWREELRRVNHSDGAGVGASFRGVPFRTTDSDTGVGRRNELHEYPLRDVPFADDLGRRARQFQITGYVLGEDYLQQRDALIAALEAYGPGELIHPRYGMLNVVVIGQVSIRESSAEGGVARFSITFAEAGENTFPQEASSTQGLVHDAADGLGLVSIDRLASLLDVSGAAVLATDVIGRVTSALDALQRMVSLNGLVEAAGDIVRGISSISSRVSALIRTPETLALQMQSLYQQLNLALRRPKSALADLRAEFGANDPAPWVTPGVASSVPPGGEGGEGGAAQRRGTTAAQRQVNLAVVQEFVRAQVVAAQARILSDAIGAGDIVTSQDAQEQAAVVLDEIDHELEAYDPPAEVAAALIALRVAIVRDVSEQADRLLQRSTITTQAVLPALLIAQRVYQDATRADEIVTRNGVLNPLFVPARELEVLR</sequence>
<dbReference type="STRING" id="288768.SAMEA3906486_05280"/>
<feature type="region of interest" description="Disordered" evidence="1">
    <location>
        <begin position="261"/>
        <end position="287"/>
    </location>
</feature>
<evidence type="ECO:0000259" key="2">
    <source>
        <dbReference type="Pfam" id="PF07157"/>
    </source>
</evidence>
<gene>
    <name evidence="3" type="primary">gpN</name>
    <name evidence="3" type="ORF">SAMEA3906486_05280</name>
</gene>
<accession>A0A157SW50</accession>
<proteinExistence type="predicted"/>
<organism evidence="3 4">
    <name type="scientific">Bordetella ansorpii</name>
    <dbReference type="NCBI Taxonomy" id="288768"/>
    <lineage>
        <taxon>Bacteria</taxon>
        <taxon>Pseudomonadati</taxon>
        <taxon>Pseudomonadota</taxon>
        <taxon>Betaproteobacteria</taxon>
        <taxon>Burkholderiales</taxon>
        <taxon>Alcaligenaceae</taxon>
        <taxon>Bordetella</taxon>
    </lineage>
</organism>
<evidence type="ECO:0000256" key="1">
    <source>
        <dbReference type="SAM" id="MobiDB-lite"/>
    </source>
</evidence>
<protein>
    <submittedName>
        <fullName evidence="3">Tail/DNA circulation protein</fullName>
    </submittedName>
</protein>
<dbReference type="Proteomes" id="UP000076848">
    <property type="component" value="Unassembled WGS sequence"/>
</dbReference>
<reference evidence="3 4" key="1">
    <citation type="submission" date="2016-04" db="EMBL/GenBank/DDBJ databases">
        <authorList>
            <consortium name="Pathogen Informatics"/>
        </authorList>
    </citation>
    <scope>NUCLEOTIDE SEQUENCE [LARGE SCALE GENOMIC DNA]</scope>
    <source>
        <strain evidence="3 4">H050680373</strain>
    </source>
</reference>
<dbReference type="AlphaFoldDB" id="A0A157SW50"/>
<keyword evidence="4" id="KW-1185">Reference proteome</keyword>
<evidence type="ECO:0000313" key="3">
    <source>
        <dbReference type="EMBL" id="SAI74564.1"/>
    </source>
</evidence>
<feature type="domain" description="DNA circulation N-terminal" evidence="2">
    <location>
        <begin position="20"/>
        <end position="103"/>
    </location>
</feature>
<dbReference type="OrthoDB" id="378644at2"/>
<dbReference type="Pfam" id="PF07157">
    <property type="entry name" value="DNA_circ_N"/>
    <property type="match status" value="1"/>
</dbReference>
<feature type="compositionally biased region" description="Low complexity" evidence="1">
    <location>
        <begin position="263"/>
        <end position="273"/>
    </location>
</feature>
<name>A0A157SW50_9BORD</name>
<dbReference type="InterPro" id="IPR009826">
    <property type="entry name" value="DNA_circ_N"/>
</dbReference>
<dbReference type="EMBL" id="FKIF01000010">
    <property type="protein sequence ID" value="SAI74564.1"/>
    <property type="molecule type" value="Genomic_DNA"/>
</dbReference>